<dbReference type="InterPro" id="IPR007891">
    <property type="entry name" value="CHASE3"/>
</dbReference>
<dbReference type="Proteomes" id="UP001649230">
    <property type="component" value="Chromosome"/>
</dbReference>
<protein>
    <submittedName>
        <fullName evidence="2">CHASE3 domain-containing protein</fullName>
    </submittedName>
</protein>
<dbReference type="RefSeq" id="WP_235119963.1">
    <property type="nucleotide sequence ID" value="NZ_CP090978.1"/>
</dbReference>
<feature type="domain" description="CHASE3" evidence="1">
    <location>
        <begin position="40"/>
        <end position="93"/>
    </location>
</feature>
<evidence type="ECO:0000259" key="1">
    <source>
        <dbReference type="Pfam" id="PF05227"/>
    </source>
</evidence>
<name>A0ABY3SJ90_9BACL</name>
<evidence type="ECO:0000313" key="2">
    <source>
        <dbReference type="EMBL" id="UJF33590.1"/>
    </source>
</evidence>
<organism evidence="2 3">
    <name type="scientific">Paenibacillus hexagrammi</name>
    <dbReference type="NCBI Taxonomy" id="2908839"/>
    <lineage>
        <taxon>Bacteria</taxon>
        <taxon>Bacillati</taxon>
        <taxon>Bacillota</taxon>
        <taxon>Bacilli</taxon>
        <taxon>Bacillales</taxon>
        <taxon>Paenibacillaceae</taxon>
        <taxon>Paenibacillus</taxon>
    </lineage>
</organism>
<sequence length="99" mass="11053">MKPFSRSRISISYVIAIIALLALVSTSSYIASRNMERENNAIVNDAIPIAAAINNLLTDLLNQETGIRGYLLTADEQYLDPFTSGKDQLQNDLYHHKNL</sequence>
<dbReference type="Pfam" id="PF05227">
    <property type="entry name" value="CHASE3"/>
    <property type="match status" value="1"/>
</dbReference>
<evidence type="ECO:0000313" key="3">
    <source>
        <dbReference type="Proteomes" id="UP001649230"/>
    </source>
</evidence>
<keyword evidence="3" id="KW-1185">Reference proteome</keyword>
<gene>
    <name evidence="2" type="ORF">L0M14_29555</name>
</gene>
<accession>A0ABY3SJ90</accession>
<dbReference type="EMBL" id="CP090978">
    <property type="protein sequence ID" value="UJF33590.1"/>
    <property type="molecule type" value="Genomic_DNA"/>
</dbReference>
<reference evidence="2 3" key="1">
    <citation type="journal article" date="2024" name="Int. J. Syst. Evol. Microbiol.">
        <title>Paenibacillus hexagrammi sp. nov., a novel bacterium isolated from the gut content of Hexagrammos agrammus.</title>
        <authorList>
            <person name="Jung H.K."/>
            <person name="Kim D.G."/>
            <person name="Zin H."/>
            <person name="Park J."/>
            <person name="Jung H."/>
            <person name="Kim Y.O."/>
            <person name="Kong H.J."/>
            <person name="Kim J.W."/>
            <person name="Kim Y.S."/>
        </authorList>
    </citation>
    <scope>NUCLEOTIDE SEQUENCE [LARGE SCALE GENOMIC DNA]</scope>
    <source>
        <strain evidence="2 3">YPD9-1</strain>
    </source>
</reference>
<proteinExistence type="predicted"/>